<dbReference type="InterPro" id="IPR027393">
    <property type="entry name" value="Virus_scaffolding_prot_C"/>
</dbReference>
<gene>
    <name evidence="2" type="ORF">ACFODW_02710</name>
</gene>
<dbReference type="Pfam" id="PF08858">
    <property type="entry name" value="IDEAL"/>
    <property type="match status" value="1"/>
</dbReference>
<organism evidence="2 3">
    <name type="scientific">Virgibacillus sediminis</name>
    <dbReference type="NCBI Taxonomy" id="202260"/>
    <lineage>
        <taxon>Bacteria</taxon>
        <taxon>Bacillati</taxon>
        <taxon>Bacillota</taxon>
        <taxon>Bacilli</taxon>
        <taxon>Bacillales</taxon>
        <taxon>Bacillaceae</taxon>
        <taxon>Virgibacillus</taxon>
    </lineage>
</organism>
<proteinExistence type="predicted"/>
<comment type="caution">
    <text evidence="2">The sequence shown here is derived from an EMBL/GenBank/DDBJ whole genome shotgun (WGS) entry which is preliminary data.</text>
</comment>
<reference evidence="3" key="1">
    <citation type="journal article" date="2019" name="Int. J. Syst. Evol. Microbiol.">
        <title>The Global Catalogue of Microorganisms (GCM) 10K type strain sequencing project: providing services to taxonomists for standard genome sequencing and annotation.</title>
        <authorList>
            <consortium name="The Broad Institute Genomics Platform"/>
            <consortium name="The Broad Institute Genome Sequencing Center for Infectious Disease"/>
            <person name="Wu L."/>
            <person name="Ma J."/>
        </authorList>
    </citation>
    <scope>NUCLEOTIDE SEQUENCE [LARGE SCALE GENOMIC DNA]</scope>
    <source>
        <strain evidence="3">KCTC 13193</strain>
    </source>
</reference>
<protein>
    <submittedName>
        <fullName evidence="2">IDEAL domain-containing protein</fullName>
    </submittedName>
</protein>
<dbReference type="Gene3D" id="4.10.810.10">
    <property type="entry name" value="Virus Scaffolding Protein, Chain A"/>
    <property type="match status" value="1"/>
</dbReference>
<accession>A0ABV7A2J7</accession>
<evidence type="ECO:0000313" key="3">
    <source>
        <dbReference type="Proteomes" id="UP001595387"/>
    </source>
</evidence>
<evidence type="ECO:0000259" key="1">
    <source>
        <dbReference type="SMART" id="SM00914"/>
    </source>
</evidence>
<dbReference type="SMART" id="SM00914">
    <property type="entry name" value="IDEAL"/>
    <property type="match status" value="1"/>
</dbReference>
<dbReference type="RefSeq" id="WP_390302583.1">
    <property type="nucleotide sequence ID" value="NZ_JBHRRZ010000003.1"/>
</dbReference>
<dbReference type="Proteomes" id="UP001595387">
    <property type="component" value="Unassembled WGS sequence"/>
</dbReference>
<evidence type="ECO:0000313" key="2">
    <source>
        <dbReference type="EMBL" id="MFC2947277.1"/>
    </source>
</evidence>
<dbReference type="EMBL" id="JBHRRZ010000003">
    <property type="protein sequence ID" value="MFC2947277.1"/>
    <property type="molecule type" value="Genomic_DNA"/>
</dbReference>
<feature type="domain" description="IDEAL" evidence="1">
    <location>
        <begin position="114"/>
        <end position="147"/>
    </location>
</feature>
<sequence>MVTVKTLKPYYIKAEKDVVRVILAYQYFSVLIHKQVYQFIPVEAKEIRLSRKTRKVVNTADRFAFQHGKDVVYMTLAELISLPDFQMQLNTIVEPYYRNEQTASKKEKKDDTSLIIQELERQNIMRMIDKALDEYDEEAFNDLVKQL</sequence>
<keyword evidence="3" id="KW-1185">Reference proteome</keyword>
<dbReference type="InterPro" id="IPR014957">
    <property type="entry name" value="IDEAL_dom"/>
</dbReference>
<name>A0ABV7A2J7_9BACI</name>